<keyword evidence="4" id="KW-1185">Reference proteome</keyword>
<dbReference type="SUPFAM" id="SSF54913">
    <property type="entry name" value="GlnB-like"/>
    <property type="match status" value="1"/>
</dbReference>
<dbReference type="Pfam" id="PF09413">
    <property type="entry name" value="DUF2007"/>
    <property type="match status" value="1"/>
</dbReference>
<name>A0ABV6ZGT5_9HYPH</name>
<sequence length="74" mass="8213">MEEIVRTNDPVLISYIEALLTEAGVVHLVLDTHMSVLEGSLGMIQRRILVDTDQSVLARQRLTEAGLGKELRTP</sequence>
<reference evidence="2 4" key="1">
    <citation type="submission" date="2024-07" db="EMBL/GenBank/DDBJ databases">
        <title>Description of Labrys sedimenti sp. nov., isolated from a diclofenac-degrading enrichment culture.</title>
        <authorList>
            <person name="Tancsics A."/>
            <person name="Csepanyi A."/>
        </authorList>
    </citation>
    <scope>NUCLEOTIDE SEQUENCE [LARGE SCALE GENOMIC DNA]</scope>
    <source>
        <strain evidence="2 4">LMG 23578</strain>
    </source>
</reference>
<protein>
    <submittedName>
        <fullName evidence="3">DUF2007 domain-containing protein</fullName>
    </submittedName>
</protein>
<evidence type="ECO:0000313" key="3">
    <source>
        <dbReference type="EMBL" id="MFC2251354.1"/>
    </source>
</evidence>
<feature type="domain" description="DUF2007" evidence="1">
    <location>
        <begin position="1"/>
        <end position="65"/>
    </location>
</feature>
<dbReference type="Proteomes" id="UP001555786">
    <property type="component" value="Unassembled WGS sequence"/>
</dbReference>
<dbReference type="Gene3D" id="3.30.70.790">
    <property type="entry name" value="UreE, C-terminal domain"/>
    <property type="match status" value="1"/>
</dbReference>
<evidence type="ECO:0000313" key="2">
    <source>
        <dbReference type="EMBL" id="MEW9310091.1"/>
    </source>
</evidence>
<dbReference type="RefSeq" id="WP_311943155.1">
    <property type="nucleotide sequence ID" value="NZ_JAVSCS010000039.1"/>
</dbReference>
<accession>A0ABV6ZGT5</accession>
<evidence type="ECO:0000313" key="4">
    <source>
        <dbReference type="Proteomes" id="UP001555786"/>
    </source>
</evidence>
<dbReference type="EMBL" id="JBFNQD010000021">
    <property type="protein sequence ID" value="MEW9310091.1"/>
    <property type="molecule type" value="Genomic_DNA"/>
</dbReference>
<proteinExistence type="predicted"/>
<dbReference type="Proteomes" id="UP001595190">
    <property type="component" value="Unassembled WGS sequence"/>
</dbReference>
<evidence type="ECO:0000259" key="1">
    <source>
        <dbReference type="Pfam" id="PF09413"/>
    </source>
</evidence>
<dbReference type="EMBL" id="JBHGPK010000006">
    <property type="protein sequence ID" value="MFC2251354.1"/>
    <property type="molecule type" value="Genomic_DNA"/>
</dbReference>
<reference evidence="3 5" key="2">
    <citation type="submission" date="2024-09" db="EMBL/GenBank/DDBJ databases">
        <title>Description of Labrys sedimenti sp. nov., isolated from a diclofenac-degrading enrichment culture, and genome-based reclassification of Labrys portucalensis as a later heterotypic synonym of Labrys neptuniae.</title>
        <authorList>
            <person name="Tancsics A."/>
            <person name="Csepanyi A."/>
        </authorList>
    </citation>
    <scope>NUCLEOTIDE SEQUENCE [LARGE SCALE GENOMIC DNA]</scope>
    <source>
        <strain evidence="3 5">LMG 23412</strain>
    </source>
</reference>
<dbReference type="InterPro" id="IPR018551">
    <property type="entry name" value="DUF2007"/>
</dbReference>
<gene>
    <name evidence="2" type="ORF">ABXS05_31420</name>
    <name evidence="3" type="ORF">ACETRX_17115</name>
</gene>
<organism evidence="3 5">
    <name type="scientific">Labrys neptuniae</name>
    <dbReference type="NCBI Taxonomy" id="376174"/>
    <lineage>
        <taxon>Bacteria</taxon>
        <taxon>Pseudomonadati</taxon>
        <taxon>Pseudomonadota</taxon>
        <taxon>Alphaproteobacteria</taxon>
        <taxon>Hyphomicrobiales</taxon>
        <taxon>Xanthobacteraceae</taxon>
        <taxon>Labrys</taxon>
    </lineage>
</organism>
<comment type="caution">
    <text evidence="3">The sequence shown here is derived from an EMBL/GenBank/DDBJ whole genome shotgun (WGS) entry which is preliminary data.</text>
</comment>
<evidence type="ECO:0000313" key="5">
    <source>
        <dbReference type="Proteomes" id="UP001595190"/>
    </source>
</evidence>
<dbReference type="InterPro" id="IPR011322">
    <property type="entry name" value="N-reg_PII-like_a/b"/>
</dbReference>